<dbReference type="Proteomes" id="UP001060919">
    <property type="component" value="Chromosome"/>
</dbReference>
<dbReference type="EMBL" id="AP026867">
    <property type="protein sequence ID" value="BDS11243.1"/>
    <property type="molecule type" value="Genomic_DNA"/>
</dbReference>
<dbReference type="InterPro" id="IPR036890">
    <property type="entry name" value="HATPase_C_sf"/>
</dbReference>
<name>A0A915YDS5_9BACT</name>
<keyword evidence="8" id="KW-0472">Membrane</keyword>
<protein>
    <recommendedName>
        <fullName evidence="2">histidine kinase</fullName>
        <ecNumber evidence="2">2.7.13.3</ecNumber>
    </recommendedName>
</protein>
<evidence type="ECO:0000256" key="4">
    <source>
        <dbReference type="ARBA" id="ARBA00022679"/>
    </source>
</evidence>
<dbReference type="InterPro" id="IPR003661">
    <property type="entry name" value="HisK_dim/P_dom"/>
</dbReference>
<comment type="catalytic activity">
    <reaction evidence="1">
        <text>ATP + protein L-histidine = ADP + protein N-phospho-L-histidine.</text>
        <dbReference type="EC" id="2.7.13.3"/>
    </reaction>
</comment>
<dbReference type="Pfam" id="PF00512">
    <property type="entry name" value="HisKA"/>
    <property type="match status" value="1"/>
</dbReference>
<dbReference type="SMART" id="SM00388">
    <property type="entry name" value="HisKA"/>
    <property type="match status" value="1"/>
</dbReference>
<feature type="transmembrane region" description="Helical" evidence="8">
    <location>
        <begin position="137"/>
        <end position="158"/>
    </location>
</feature>
<keyword evidence="4" id="KW-0808">Transferase</keyword>
<dbReference type="EC" id="2.7.13.3" evidence="2"/>
<dbReference type="AlphaFoldDB" id="A0A915YDS5"/>
<organism evidence="10 11">
    <name type="scientific">Aureispira anguillae</name>
    <dbReference type="NCBI Taxonomy" id="2864201"/>
    <lineage>
        <taxon>Bacteria</taxon>
        <taxon>Pseudomonadati</taxon>
        <taxon>Bacteroidota</taxon>
        <taxon>Saprospiria</taxon>
        <taxon>Saprospirales</taxon>
        <taxon>Saprospiraceae</taxon>
        <taxon>Aureispira</taxon>
    </lineage>
</organism>
<evidence type="ECO:0000256" key="2">
    <source>
        <dbReference type="ARBA" id="ARBA00012438"/>
    </source>
</evidence>
<dbReference type="PROSITE" id="PS50109">
    <property type="entry name" value="HIS_KIN"/>
    <property type="match status" value="1"/>
</dbReference>
<dbReference type="InterPro" id="IPR005467">
    <property type="entry name" value="His_kinase_dom"/>
</dbReference>
<dbReference type="SUPFAM" id="SSF47384">
    <property type="entry name" value="Homodimeric domain of signal transducing histidine kinase"/>
    <property type="match status" value="1"/>
</dbReference>
<evidence type="ECO:0000259" key="9">
    <source>
        <dbReference type="PROSITE" id="PS50109"/>
    </source>
</evidence>
<evidence type="ECO:0000256" key="8">
    <source>
        <dbReference type="SAM" id="Phobius"/>
    </source>
</evidence>
<dbReference type="GO" id="GO:0005886">
    <property type="term" value="C:plasma membrane"/>
    <property type="evidence" value="ECO:0007669"/>
    <property type="project" value="TreeGrafter"/>
</dbReference>
<dbReference type="SUPFAM" id="SSF55874">
    <property type="entry name" value="ATPase domain of HSP90 chaperone/DNA topoisomerase II/histidine kinase"/>
    <property type="match status" value="1"/>
</dbReference>
<keyword evidence="7 8" id="KW-1133">Transmembrane helix</keyword>
<gene>
    <name evidence="10" type="ORF">AsAng_0019550</name>
</gene>
<dbReference type="Gene3D" id="3.30.565.10">
    <property type="entry name" value="Histidine kinase-like ATPase, C-terminal domain"/>
    <property type="match status" value="1"/>
</dbReference>
<dbReference type="Gene3D" id="6.10.340.10">
    <property type="match status" value="1"/>
</dbReference>
<evidence type="ECO:0000313" key="11">
    <source>
        <dbReference type="Proteomes" id="UP001060919"/>
    </source>
</evidence>
<reference evidence="10" key="1">
    <citation type="submission" date="2022-09" db="EMBL/GenBank/DDBJ databases">
        <title>Aureispira anguillicida sp. nov., isolated from Leptocephalus of Japanese eel Anguilla japonica.</title>
        <authorList>
            <person name="Yuasa K."/>
            <person name="Mekata T."/>
            <person name="Ikunari K."/>
        </authorList>
    </citation>
    <scope>NUCLEOTIDE SEQUENCE</scope>
    <source>
        <strain evidence="10">EL160426</strain>
    </source>
</reference>
<feature type="transmembrane region" description="Helical" evidence="8">
    <location>
        <begin position="12"/>
        <end position="30"/>
    </location>
</feature>
<dbReference type="KEGG" id="aup:AsAng_0019550"/>
<dbReference type="RefSeq" id="WP_264792445.1">
    <property type="nucleotide sequence ID" value="NZ_AP026867.1"/>
</dbReference>
<evidence type="ECO:0000256" key="3">
    <source>
        <dbReference type="ARBA" id="ARBA00022553"/>
    </source>
</evidence>
<sequence>MKLVTKLTSSYLLIAGFVFILGGFITFEIIESEIKSEQMWELRKATTYISDRIKLGINPALLVSSKIQIVALPQNAVEQPIHFRDTLVWVENLQKLEPHEKAISQKRINGQVYQISVYNVLLEEDEISKTAISSLSLTFLILLTLFGLTSLILSRIFLKPLHQTLKTIEEFDLTQVGVPFASSNTKEFDQLNQFLNNMSQKAKQEYQSLKSFSENASHEMQTPLAIAKGKLELLLNTTLNENQTELIQSSYLAIDRLSRLNKTLLLLTKLDNHEFQTAKKINFSKLLNETLLDYKEIIDFKNIQLTANIQGDIEFPIDPSLAYILITNLLNNAIKHNLPESGQIAIELTAASLKIKNTGLELTVPPQELFKRFKKANQSSSSIGLGLSIIKSICNKNSMAVAYTLDQNWHQIEISFLNKSSNFLQISN</sequence>
<dbReference type="PANTHER" id="PTHR45436">
    <property type="entry name" value="SENSOR HISTIDINE KINASE YKOH"/>
    <property type="match status" value="1"/>
</dbReference>
<dbReference type="Gene3D" id="1.10.287.130">
    <property type="match status" value="1"/>
</dbReference>
<proteinExistence type="predicted"/>
<dbReference type="GO" id="GO:0000155">
    <property type="term" value="F:phosphorelay sensor kinase activity"/>
    <property type="evidence" value="ECO:0007669"/>
    <property type="project" value="InterPro"/>
</dbReference>
<evidence type="ECO:0000256" key="6">
    <source>
        <dbReference type="ARBA" id="ARBA00022777"/>
    </source>
</evidence>
<evidence type="ECO:0000256" key="1">
    <source>
        <dbReference type="ARBA" id="ARBA00000085"/>
    </source>
</evidence>
<evidence type="ECO:0000256" key="5">
    <source>
        <dbReference type="ARBA" id="ARBA00022692"/>
    </source>
</evidence>
<dbReference type="InterPro" id="IPR003594">
    <property type="entry name" value="HATPase_dom"/>
</dbReference>
<keyword evidence="6 10" id="KW-0418">Kinase</keyword>
<accession>A0A915YDS5</accession>
<dbReference type="InterPro" id="IPR036097">
    <property type="entry name" value="HisK_dim/P_sf"/>
</dbReference>
<dbReference type="PANTHER" id="PTHR45436:SF5">
    <property type="entry name" value="SENSOR HISTIDINE KINASE TRCS"/>
    <property type="match status" value="1"/>
</dbReference>
<dbReference type="Pfam" id="PF02518">
    <property type="entry name" value="HATPase_c"/>
    <property type="match status" value="1"/>
</dbReference>
<keyword evidence="3" id="KW-0597">Phosphoprotein</keyword>
<feature type="domain" description="Histidine kinase" evidence="9">
    <location>
        <begin position="215"/>
        <end position="393"/>
    </location>
</feature>
<keyword evidence="5 8" id="KW-0812">Transmembrane</keyword>
<evidence type="ECO:0000313" key="10">
    <source>
        <dbReference type="EMBL" id="BDS11243.1"/>
    </source>
</evidence>
<evidence type="ECO:0000256" key="7">
    <source>
        <dbReference type="ARBA" id="ARBA00022989"/>
    </source>
</evidence>
<keyword evidence="11" id="KW-1185">Reference proteome</keyword>
<dbReference type="InterPro" id="IPR050428">
    <property type="entry name" value="TCS_sensor_his_kinase"/>
</dbReference>